<dbReference type="Pfam" id="PF11167">
    <property type="entry name" value="DUF2953"/>
    <property type="match status" value="1"/>
</dbReference>
<protein>
    <submittedName>
        <fullName evidence="1">DUF2953 domain-containing protein</fullName>
    </submittedName>
</protein>
<dbReference type="AlphaFoldDB" id="A0A7Z2VFS7"/>
<reference evidence="1 2" key="1">
    <citation type="submission" date="2020-04" db="EMBL/GenBank/DDBJ databases">
        <title>Genome sequencing of novel species.</title>
        <authorList>
            <person name="Heo J."/>
            <person name="Kim S.-J."/>
            <person name="Kim J.-S."/>
            <person name="Hong S.-B."/>
            <person name="Kwon S.-W."/>
        </authorList>
    </citation>
    <scope>NUCLEOTIDE SEQUENCE [LARGE SCALE GENOMIC DNA]</scope>
    <source>
        <strain evidence="1 2">MFER-1</strain>
    </source>
</reference>
<keyword evidence="2" id="KW-1185">Reference proteome</keyword>
<dbReference type="Proteomes" id="UP000502248">
    <property type="component" value="Chromosome"/>
</dbReference>
<dbReference type="EMBL" id="CP051680">
    <property type="protein sequence ID" value="QJD82368.1"/>
    <property type="molecule type" value="Genomic_DNA"/>
</dbReference>
<evidence type="ECO:0000313" key="2">
    <source>
        <dbReference type="Proteomes" id="UP000502248"/>
    </source>
</evidence>
<name>A0A7Z2VFS7_9BACL</name>
<proteinExistence type="predicted"/>
<evidence type="ECO:0000313" key="1">
    <source>
        <dbReference type="EMBL" id="QJD82368.1"/>
    </source>
</evidence>
<dbReference type="RefSeq" id="WP_169278667.1">
    <property type="nucleotide sequence ID" value="NZ_CP051680.1"/>
</dbReference>
<dbReference type="InterPro" id="IPR021338">
    <property type="entry name" value="DUF2953"/>
</dbReference>
<sequence length="227" mass="25897">MAFWLWIAVLLVVAGLVAALFSRIRVRVRYSRSGHLDQLVVVIQAVYGLFQYQVILPSIVIRGWNVVYREKREDNLAGHKQKQKKRMINRGTILRYVRAYRVLLMSTNKFRRWVRQTAKKVECTRWRLDFRVGTGDAPSTAVVTGLLWAVSGCASGVAGQYLTLKTEPHGRVTPNYSSAEFTVIWEADFRIRVISALGAVMKLGTNTIRFGKAIRAWRSWLTAPKEA</sequence>
<accession>A0A7Z2VFS7</accession>
<dbReference type="KEGG" id="cheb:HH215_03655"/>
<organism evidence="1 2">
    <name type="scientific">Cohnella herbarum</name>
    <dbReference type="NCBI Taxonomy" id="2728023"/>
    <lineage>
        <taxon>Bacteria</taxon>
        <taxon>Bacillati</taxon>
        <taxon>Bacillota</taxon>
        <taxon>Bacilli</taxon>
        <taxon>Bacillales</taxon>
        <taxon>Paenibacillaceae</taxon>
        <taxon>Cohnella</taxon>
    </lineage>
</organism>
<gene>
    <name evidence="1" type="ORF">HH215_03655</name>
</gene>